<evidence type="ECO:0000256" key="2">
    <source>
        <dbReference type="ARBA" id="ARBA00023219"/>
    </source>
</evidence>
<dbReference type="AlphaFoldDB" id="A0A6M3XBC9"/>
<dbReference type="PANTHER" id="PTHR41328">
    <property type="entry name" value="TERMINASE SMALL SUBUNIT-RELATED"/>
    <property type="match status" value="1"/>
</dbReference>
<dbReference type="InterPro" id="IPR038713">
    <property type="entry name" value="Terminase_Gp1_N_sf"/>
</dbReference>
<organism evidence="3">
    <name type="scientific">viral metagenome</name>
    <dbReference type="NCBI Taxonomy" id="1070528"/>
    <lineage>
        <taxon>unclassified sequences</taxon>
        <taxon>metagenomes</taxon>
        <taxon>organismal metagenomes</taxon>
    </lineage>
</organism>
<reference evidence="3" key="1">
    <citation type="submission" date="2020-03" db="EMBL/GenBank/DDBJ databases">
        <title>The deep terrestrial virosphere.</title>
        <authorList>
            <person name="Holmfeldt K."/>
            <person name="Nilsson E."/>
            <person name="Simone D."/>
            <person name="Lopez-Fernandez M."/>
            <person name="Wu X."/>
            <person name="de Brujin I."/>
            <person name="Lundin D."/>
            <person name="Andersson A."/>
            <person name="Bertilsson S."/>
            <person name="Dopson M."/>
        </authorList>
    </citation>
    <scope>NUCLEOTIDE SEQUENCE</scope>
    <source>
        <strain evidence="3">TM448B00343</strain>
    </source>
</reference>
<dbReference type="InterPro" id="IPR005335">
    <property type="entry name" value="Terminase_ssu"/>
</dbReference>
<dbReference type="PANTHER" id="PTHR41328:SF2">
    <property type="entry name" value="TERMINASE SMALL SUBUNIT"/>
    <property type="match status" value="1"/>
</dbReference>
<evidence type="ECO:0000313" key="3">
    <source>
        <dbReference type="EMBL" id="QJH95028.1"/>
    </source>
</evidence>
<dbReference type="EMBL" id="MT144611">
    <property type="protein sequence ID" value="QJH95028.1"/>
    <property type="molecule type" value="Genomic_DNA"/>
</dbReference>
<dbReference type="GO" id="GO:0051276">
    <property type="term" value="P:chromosome organization"/>
    <property type="evidence" value="ECO:0007669"/>
    <property type="project" value="InterPro"/>
</dbReference>
<dbReference type="Gene3D" id="1.10.10.1400">
    <property type="entry name" value="Terminase, small subunit, N-terminal DNA-binding domain, HTH motif"/>
    <property type="match status" value="1"/>
</dbReference>
<accession>A0A6M3XBC9</accession>
<evidence type="ECO:0000256" key="1">
    <source>
        <dbReference type="ARBA" id="ARBA00022612"/>
    </source>
</evidence>
<protein>
    <submittedName>
        <fullName evidence="3">Putative terminase</fullName>
    </submittedName>
</protein>
<sequence>MMASDKLTPKQEMFCKEYLVDLNATQAAIRAGYSEKTAASVGCENLIKPYIQECIQSLMKSRVDRTEITQNKVLMELAILAFSDLADYLDIIEDTGAIRAKSFKEMEGNKSRAIESIKEDRAIKENANGDSVTVYDKVSFKLHSKIRALELLGKHLGMFVDNVKLSGDVGLAVRAEDMLKVYLELKSGAGKNATGGQ</sequence>
<dbReference type="Pfam" id="PF03592">
    <property type="entry name" value="Terminase_2"/>
    <property type="match status" value="1"/>
</dbReference>
<dbReference type="InterPro" id="IPR052404">
    <property type="entry name" value="SPP1-like_terminase"/>
</dbReference>
<proteinExistence type="predicted"/>
<keyword evidence="1" id="KW-1188">Viral release from host cell</keyword>
<name>A0A6M3XBC9_9ZZZZ</name>
<gene>
    <name evidence="3" type="ORF">TM448B00343_0034</name>
</gene>
<keyword evidence="2" id="KW-0231">Viral genome packaging</keyword>